<keyword evidence="3" id="KW-1185">Reference proteome</keyword>
<comment type="caution">
    <text evidence="2">The sequence shown here is derived from an EMBL/GenBank/DDBJ whole genome shotgun (WGS) entry which is preliminary data.</text>
</comment>
<proteinExistence type="predicted"/>
<organism evidence="2 3">
    <name type="scientific">Gigaspora margarita</name>
    <dbReference type="NCBI Taxonomy" id="4874"/>
    <lineage>
        <taxon>Eukaryota</taxon>
        <taxon>Fungi</taxon>
        <taxon>Fungi incertae sedis</taxon>
        <taxon>Mucoromycota</taxon>
        <taxon>Glomeromycotina</taxon>
        <taxon>Glomeromycetes</taxon>
        <taxon>Diversisporales</taxon>
        <taxon>Gigasporaceae</taxon>
        <taxon>Gigaspora</taxon>
    </lineage>
</organism>
<evidence type="ECO:0000313" key="2">
    <source>
        <dbReference type="EMBL" id="CAG8832088.1"/>
    </source>
</evidence>
<sequence>MNQTQAQIIDPIISEIDWTNKLNEYKNVFALSTEEFKKFAVTQNEKVSGKDKEIVQLLKTDANIVLAVTTKQEEVTKKVLIKQEYGCQDYGIQELTNKIPNLEAEKQNNSKGLEIKAEEQRRQQPRIWIAQKFFLNSQKQKTEQTRAQSTSSQNKQCKIVEKNKVTTKQEEKLKEYKQGCSGSRDQDLKTTRNITYKKKGKAKQ</sequence>
<gene>
    <name evidence="2" type="ORF">GMARGA_LOCUS30903</name>
</gene>
<evidence type="ECO:0000256" key="1">
    <source>
        <dbReference type="SAM" id="MobiDB-lite"/>
    </source>
</evidence>
<protein>
    <submittedName>
        <fullName evidence="2">15172_t:CDS:1</fullName>
    </submittedName>
</protein>
<evidence type="ECO:0000313" key="3">
    <source>
        <dbReference type="Proteomes" id="UP000789901"/>
    </source>
</evidence>
<reference evidence="2 3" key="1">
    <citation type="submission" date="2021-06" db="EMBL/GenBank/DDBJ databases">
        <authorList>
            <person name="Kallberg Y."/>
            <person name="Tangrot J."/>
            <person name="Rosling A."/>
        </authorList>
    </citation>
    <scope>NUCLEOTIDE SEQUENCE [LARGE SCALE GENOMIC DNA]</scope>
    <source>
        <strain evidence="2 3">120-4 pot B 10/14</strain>
    </source>
</reference>
<dbReference type="EMBL" id="CAJVQB010044705">
    <property type="protein sequence ID" value="CAG8832088.1"/>
    <property type="molecule type" value="Genomic_DNA"/>
</dbReference>
<feature type="non-terminal residue" evidence="2">
    <location>
        <position position="204"/>
    </location>
</feature>
<accession>A0ABN7WGY5</accession>
<feature type="region of interest" description="Disordered" evidence="1">
    <location>
        <begin position="175"/>
        <end position="204"/>
    </location>
</feature>
<feature type="compositionally biased region" description="Basic residues" evidence="1">
    <location>
        <begin position="195"/>
        <end position="204"/>
    </location>
</feature>
<name>A0ABN7WGY5_GIGMA</name>
<dbReference type="Proteomes" id="UP000789901">
    <property type="component" value="Unassembled WGS sequence"/>
</dbReference>